<proteinExistence type="predicted"/>
<protein>
    <submittedName>
        <fullName evidence="1">Uncharacterized protein</fullName>
    </submittedName>
</protein>
<organism evidence="1">
    <name type="scientific">Lepeophtheirus salmonis</name>
    <name type="common">Salmon louse</name>
    <name type="synonym">Caligus salmonis</name>
    <dbReference type="NCBI Taxonomy" id="72036"/>
    <lineage>
        <taxon>Eukaryota</taxon>
        <taxon>Metazoa</taxon>
        <taxon>Ecdysozoa</taxon>
        <taxon>Arthropoda</taxon>
        <taxon>Crustacea</taxon>
        <taxon>Multicrustacea</taxon>
        <taxon>Hexanauplia</taxon>
        <taxon>Copepoda</taxon>
        <taxon>Siphonostomatoida</taxon>
        <taxon>Caligidae</taxon>
        <taxon>Lepeophtheirus</taxon>
    </lineage>
</organism>
<evidence type="ECO:0000313" key="1">
    <source>
        <dbReference type="EMBL" id="CDW18646.1"/>
    </source>
</evidence>
<reference evidence="1" key="1">
    <citation type="submission" date="2014-05" db="EMBL/GenBank/DDBJ databases">
        <authorList>
            <person name="Chronopoulou M."/>
        </authorList>
    </citation>
    <scope>NUCLEOTIDE SEQUENCE</scope>
    <source>
        <tissue evidence="1">Whole organism</tissue>
    </source>
</reference>
<dbReference type="AlphaFoldDB" id="A0A0K2SZJ0"/>
<dbReference type="EMBL" id="HACA01001285">
    <property type="protein sequence ID" value="CDW18646.1"/>
    <property type="molecule type" value="Transcribed_RNA"/>
</dbReference>
<sequence>MYLIEFSGKYRIISSAKSNVNVSSLGIFNSKAKYRDAAAISMPLNSLPSVGSFNVNFFAI</sequence>
<accession>A0A0K2SZJ0</accession>
<name>A0A0K2SZJ0_LEPSM</name>